<reference evidence="1" key="1">
    <citation type="submission" date="2020-03" db="EMBL/GenBank/DDBJ databases">
        <authorList>
            <person name="Weist P."/>
        </authorList>
    </citation>
    <scope>NUCLEOTIDE SEQUENCE</scope>
</reference>
<accession>A0A9N7TYS8</accession>
<keyword evidence="2" id="KW-1185">Reference proteome</keyword>
<protein>
    <submittedName>
        <fullName evidence="1">Uncharacterized protein</fullName>
    </submittedName>
</protein>
<sequence length="135" mass="14536">MGLGLVSEVYNLDCMSPALRKNKLCQGCEGSLLMLTARICNQHKWMSPRFVGSRLSTGQSSLLVADPSFPLQCNSRILLCNTIPEAGGDKEPALSDTDEGSANTGAAARLAKLARSYLCITATSVPSERVFRRLD</sequence>
<dbReference type="Proteomes" id="UP001153269">
    <property type="component" value="Unassembled WGS sequence"/>
</dbReference>
<dbReference type="AlphaFoldDB" id="A0A9N7TYS8"/>
<gene>
    <name evidence="1" type="ORF">PLEPLA_LOCUS9440</name>
</gene>
<comment type="caution">
    <text evidence="1">The sequence shown here is derived from an EMBL/GenBank/DDBJ whole genome shotgun (WGS) entry which is preliminary data.</text>
</comment>
<evidence type="ECO:0000313" key="2">
    <source>
        <dbReference type="Proteomes" id="UP001153269"/>
    </source>
</evidence>
<name>A0A9N7TYS8_PLEPL</name>
<evidence type="ECO:0000313" key="1">
    <source>
        <dbReference type="EMBL" id="CAB1421554.1"/>
    </source>
</evidence>
<dbReference type="EMBL" id="CADEAL010000531">
    <property type="protein sequence ID" value="CAB1421554.1"/>
    <property type="molecule type" value="Genomic_DNA"/>
</dbReference>
<organism evidence="1 2">
    <name type="scientific">Pleuronectes platessa</name>
    <name type="common">European plaice</name>
    <dbReference type="NCBI Taxonomy" id="8262"/>
    <lineage>
        <taxon>Eukaryota</taxon>
        <taxon>Metazoa</taxon>
        <taxon>Chordata</taxon>
        <taxon>Craniata</taxon>
        <taxon>Vertebrata</taxon>
        <taxon>Euteleostomi</taxon>
        <taxon>Actinopterygii</taxon>
        <taxon>Neopterygii</taxon>
        <taxon>Teleostei</taxon>
        <taxon>Neoteleostei</taxon>
        <taxon>Acanthomorphata</taxon>
        <taxon>Carangaria</taxon>
        <taxon>Pleuronectiformes</taxon>
        <taxon>Pleuronectoidei</taxon>
        <taxon>Pleuronectidae</taxon>
        <taxon>Pleuronectes</taxon>
    </lineage>
</organism>
<proteinExistence type="predicted"/>